<protein>
    <submittedName>
        <fullName evidence="1">(rape) hypothetical protein</fullName>
    </submittedName>
</protein>
<gene>
    <name evidence="1" type="ORF">DARMORV10_C06P21170.1</name>
</gene>
<name>A0A816QCU9_BRANA</name>
<reference evidence="1" key="1">
    <citation type="submission" date="2021-01" db="EMBL/GenBank/DDBJ databases">
        <authorList>
            <consortium name="Genoscope - CEA"/>
            <person name="William W."/>
        </authorList>
    </citation>
    <scope>NUCLEOTIDE SEQUENCE</scope>
</reference>
<accession>A0A816QCU9</accession>
<evidence type="ECO:0000313" key="1">
    <source>
        <dbReference type="EMBL" id="CAF2058408.1"/>
    </source>
</evidence>
<organism evidence="1">
    <name type="scientific">Brassica napus</name>
    <name type="common">Rape</name>
    <dbReference type="NCBI Taxonomy" id="3708"/>
    <lineage>
        <taxon>Eukaryota</taxon>
        <taxon>Viridiplantae</taxon>
        <taxon>Streptophyta</taxon>
        <taxon>Embryophyta</taxon>
        <taxon>Tracheophyta</taxon>
        <taxon>Spermatophyta</taxon>
        <taxon>Magnoliopsida</taxon>
        <taxon>eudicotyledons</taxon>
        <taxon>Gunneridae</taxon>
        <taxon>Pentapetalae</taxon>
        <taxon>rosids</taxon>
        <taxon>malvids</taxon>
        <taxon>Brassicales</taxon>
        <taxon>Brassicaceae</taxon>
        <taxon>Brassiceae</taxon>
        <taxon>Brassica</taxon>
    </lineage>
</organism>
<dbReference type="Proteomes" id="UP001295469">
    <property type="component" value="Chromosome C06"/>
</dbReference>
<proteinExistence type="predicted"/>
<sequence length="82" mass="9172">MASLNYEIFEAKKLDAEPENSSTIALKMQITRKKKKIGFDPVAKRGLKRVGKIRLLSTAPTSRTSLDITKTKRERISKLPAG</sequence>
<dbReference type="AlphaFoldDB" id="A0A816QCU9"/>
<dbReference type="EMBL" id="HG994370">
    <property type="protein sequence ID" value="CAF2058408.1"/>
    <property type="molecule type" value="Genomic_DNA"/>
</dbReference>